<dbReference type="InterPro" id="IPR017871">
    <property type="entry name" value="ABC_transporter-like_CS"/>
</dbReference>
<dbReference type="PANTHER" id="PTHR48041">
    <property type="entry name" value="ABC TRANSPORTER G FAMILY MEMBER 28"/>
    <property type="match status" value="1"/>
</dbReference>
<reference evidence="8" key="1">
    <citation type="journal article" date="2024" name="Gigascience">
        <title>Chromosome-level genome of the poultry shaft louse Menopon gallinae provides insight into the host-switching and adaptive evolution of parasitic lice.</title>
        <authorList>
            <person name="Xu Y."/>
            <person name="Ma L."/>
            <person name="Liu S."/>
            <person name="Liang Y."/>
            <person name="Liu Q."/>
            <person name="He Z."/>
            <person name="Tian L."/>
            <person name="Duan Y."/>
            <person name="Cai W."/>
            <person name="Li H."/>
            <person name="Song F."/>
        </authorList>
    </citation>
    <scope>NUCLEOTIDE SEQUENCE</scope>
    <source>
        <strain evidence="8">Cailab_2023a</strain>
    </source>
</reference>
<dbReference type="InterPro" id="IPR027417">
    <property type="entry name" value="P-loop_NTPase"/>
</dbReference>
<name>A0AAW2HEI4_9NEOP</name>
<accession>A0AAW2HEI4</accession>
<dbReference type="Pfam" id="PF00005">
    <property type="entry name" value="ABC_tran"/>
    <property type="match status" value="1"/>
</dbReference>
<protein>
    <recommendedName>
        <fullName evidence="7">ABC transporter domain-containing protein</fullName>
    </recommendedName>
</protein>
<comment type="similarity">
    <text evidence="2">Belongs to the ABC transporter superfamily. ABCG family. Eye pigment precursor importer (TC 3.A.1.204) subfamily.</text>
</comment>
<evidence type="ECO:0000256" key="3">
    <source>
        <dbReference type="ARBA" id="ARBA00022448"/>
    </source>
</evidence>
<evidence type="ECO:0000259" key="7">
    <source>
        <dbReference type="PROSITE" id="PS50893"/>
    </source>
</evidence>
<dbReference type="PROSITE" id="PS50893">
    <property type="entry name" value="ABC_TRANSPORTER_2"/>
    <property type="match status" value="1"/>
</dbReference>
<dbReference type="InterPro" id="IPR003439">
    <property type="entry name" value="ABC_transporter-like_ATP-bd"/>
</dbReference>
<evidence type="ECO:0000313" key="8">
    <source>
        <dbReference type="EMBL" id="KAL0268268.1"/>
    </source>
</evidence>
<dbReference type="PROSITE" id="PS00211">
    <property type="entry name" value="ABC_TRANSPORTER_1"/>
    <property type="match status" value="1"/>
</dbReference>
<dbReference type="GO" id="GO:0016887">
    <property type="term" value="F:ATP hydrolysis activity"/>
    <property type="evidence" value="ECO:0007669"/>
    <property type="project" value="InterPro"/>
</dbReference>
<evidence type="ECO:0000256" key="2">
    <source>
        <dbReference type="ARBA" id="ARBA00005814"/>
    </source>
</evidence>
<feature type="domain" description="ABC transporter" evidence="7">
    <location>
        <begin position="75"/>
        <end position="291"/>
    </location>
</feature>
<keyword evidence="3" id="KW-0813">Transport</keyword>
<dbReference type="SUPFAM" id="SSF52540">
    <property type="entry name" value="P-loop containing nucleoside triphosphate hydrolases"/>
    <property type="match status" value="1"/>
</dbReference>
<dbReference type="GO" id="GO:0030659">
    <property type="term" value="C:cytoplasmic vesicle membrane"/>
    <property type="evidence" value="ECO:0007669"/>
    <property type="project" value="TreeGrafter"/>
</dbReference>
<dbReference type="AlphaFoldDB" id="A0AAW2HEI4"/>
<dbReference type="InterPro" id="IPR050352">
    <property type="entry name" value="ABCG_transporters"/>
</dbReference>
<dbReference type="GO" id="GO:0042626">
    <property type="term" value="F:ATPase-coupled transmembrane transporter activity"/>
    <property type="evidence" value="ECO:0007669"/>
    <property type="project" value="TreeGrafter"/>
</dbReference>
<organism evidence="8">
    <name type="scientific">Menopon gallinae</name>
    <name type="common">poultry shaft louse</name>
    <dbReference type="NCBI Taxonomy" id="328185"/>
    <lineage>
        <taxon>Eukaryota</taxon>
        <taxon>Metazoa</taxon>
        <taxon>Ecdysozoa</taxon>
        <taxon>Arthropoda</taxon>
        <taxon>Hexapoda</taxon>
        <taxon>Insecta</taxon>
        <taxon>Pterygota</taxon>
        <taxon>Neoptera</taxon>
        <taxon>Paraneoptera</taxon>
        <taxon>Psocodea</taxon>
        <taxon>Troctomorpha</taxon>
        <taxon>Phthiraptera</taxon>
        <taxon>Amblycera</taxon>
        <taxon>Menoponidae</taxon>
        <taxon>Menopon</taxon>
    </lineage>
</organism>
<keyword evidence="4" id="KW-0812">Transmembrane</keyword>
<dbReference type="Gene3D" id="3.40.50.300">
    <property type="entry name" value="P-loop containing nucleotide triphosphate hydrolases"/>
    <property type="match status" value="1"/>
</dbReference>
<evidence type="ECO:0000256" key="4">
    <source>
        <dbReference type="ARBA" id="ARBA00022692"/>
    </source>
</evidence>
<comment type="caution">
    <text evidence="8">The sequence shown here is derived from an EMBL/GenBank/DDBJ whole genome shotgun (WGS) entry which is preliminary data.</text>
</comment>
<keyword evidence="5" id="KW-1133">Transmembrane helix</keyword>
<gene>
    <name evidence="8" type="ORF">PYX00_010279</name>
</gene>
<dbReference type="GO" id="GO:0005886">
    <property type="term" value="C:plasma membrane"/>
    <property type="evidence" value="ECO:0007669"/>
    <property type="project" value="TreeGrafter"/>
</dbReference>
<proteinExistence type="inferred from homology"/>
<evidence type="ECO:0000256" key="6">
    <source>
        <dbReference type="ARBA" id="ARBA00023136"/>
    </source>
</evidence>
<keyword evidence="6" id="KW-0472">Membrane</keyword>
<evidence type="ECO:0000256" key="1">
    <source>
        <dbReference type="ARBA" id="ARBA00004141"/>
    </source>
</evidence>
<dbReference type="GO" id="GO:0005524">
    <property type="term" value="F:ATP binding"/>
    <property type="evidence" value="ECO:0007669"/>
    <property type="project" value="InterPro"/>
</dbReference>
<comment type="subcellular location">
    <subcellularLocation>
        <location evidence="1">Membrane</location>
        <topology evidence="1">Multi-pass membrane protein</topology>
    </subcellularLocation>
</comment>
<dbReference type="PANTHER" id="PTHR48041:SF129">
    <property type="entry name" value="PROTEIN WHITE"/>
    <property type="match status" value="1"/>
</dbReference>
<evidence type="ECO:0000256" key="5">
    <source>
        <dbReference type="ARBA" id="ARBA00022989"/>
    </source>
</evidence>
<dbReference type="EMBL" id="JARGDH010000005">
    <property type="protein sequence ID" value="KAL0268268.1"/>
    <property type="molecule type" value="Genomic_DNA"/>
</dbReference>
<sequence>MTISGAEEHQPLLNYDFEDGHRRNYNSTSVDIEMQNTHVFNENRIGKVYGSEKGALTYTWKDIEVRALEPSKEKFSFGRTYRRLFGREGATIAGKEILKNVTGIAYPGELTVVMGSSGAGKTTLLNSLTFRTKGHTLVTGSRLINGYPVSRVTMTSLSAYVQQEELFLESLTVREHLLFQAMVRMDENIPRRQRIRRVEEVIDELGLRRCENTIIRDTGDSSGISGGERKRLSFASEVLTDPPMMFCDEPTSGLDSVMALNVVSVLKSMAQKGKTVVCTIHQPSSEMYSTF</sequence>